<reference evidence="2" key="2">
    <citation type="submission" date="2023-07" db="EMBL/GenBank/DDBJ databases">
        <title>Marinomonas vulgaris A79, complete genome.</title>
        <authorList>
            <person name="Ying J.-J."/>
        </authorList>
    </citation>
    <scope>NUCLEOTIDE SEQUENCE [LARGE SCALE GENOMIC DNA]</scope>
    <source>
        <strain evidence="2">A79</strain>
    </source>
</reference>
<sequence>MMSRTQYKGSLLIEMLVVMALIALFLPLLVTALARLQDRHALAQIYQDQFEIKAAVEAHFQAQWARLQPAGCALDNNAFLTIESGQSPPSRLSSRTVSSQSDWLRGIDYGLCRRSLFIDENPTEVRLDCHWDEGDTVRFAGCDGVYYGQVTKVNSRGDKSTIVFNNDAVRGQSGILASQDGFYWYLSPGKDGSDALWRTPDLSGNSQELMNGIERLAVLPLLDETDNGLVDALATDYGQYPLVKVRALWVEYQYRLNNCRDDLSDLGAQEYASMRGEVWRYSPPCQGIGNQIISL</sequence>
<evidence type="ECO:0000313" key="1">
    <source>
        <dbReference type="EMBL" id="MBR7888977.1"/>
    </source>
</evidence>
<protein>
    <submittedName>
        <fullName evidence="1">Uncharacterized protein</fullName>
    </submittedName>
</protein>
<accession>A0ABS5HBZ7</accession>
<dbReference type="EMBL" id="JAGSSV010000008">
    <property type="protein sequence ID" value="MBR7888977.1"/>
    <property type="molecule type" value="Genomic_DNA"/>
</dbReference>
<gene>
    <name evidence="1" type="ORF">J9B83_08450</name>
</gene>
<proteinExistence type="predicted"/>
<evidence type="ECO:0000313" key="2">
    <source>
        <dbReference type="Proteomes" id="UP000679722"/>
    </source>
</evidence>
<organism evidence="1 2">
    <name type="scientific">Marinomonas vulgaris</name>
    <dbReference type="NCBI Taxonomy" id="2823372"/>
    <lineage>
        <taxon>Bacteria</taxon>
        <taxon>Pseudomonadati</taxon>
        <taxon>Pseudomonadota</taxon>
        <taxon>Gammaproteobacteria</taxon>
        <taxon>Oceanospirillales</taxon>
        <taxon>Oceanospirillaceae</taxon>
        <taxon>Marinomonas</taxon>
    </lineage>
</organism>
<reference evidence="1 2" key="1">
    <citation type="submission" date="2021-04" db="EMBL/GenBank/DDBJ databases">
        <authorList>
            <person name="Sun C."/>
        </authorList>
    </citation>
    <scope>NUCLEOTIDE SEQUENCE [LARGE SCALE GENOMIC DNA]</scope>
    <source>
        <strain evidence="1 2">A79</strain>
    </source>
</reference>
<dbReference type="SUPFAM" id="SSF54523">
    <property type="entry name" value="Pili subunits"/>
    <property type="match status" value="1"/>
</dbReference>
<comment type="caution">
    <text evidence="1">The sequence shown here is derived from an EMBL/GenBank/DDBJ whole genome shotgun (WGS) entry which is preliminary data.</text>
</comment>
<keyword evidence="2" id="KW-1185">Reference proteome</keyword>
<dbReference type="Proteomes" id="UP000679722">
    <property type="component" value="Unassembled WGS sequence"/>
</dbReference>
<dbReference type="InterPro" id="IPR045584">
    <property type="entry name" value="Pilin-like"/>
</dbReference>
<dbReference type="RefSeq" id="WP_211536322.1">
    <property type="nucleotide sequence ID" value="NZ_JAGSSV010000008.1"/>
</dbReference>
<name>A0ABS5HBZ7_9GAMM</name>